<feature type="transmembrane region" description="Helical" evidence="1">
    <location>
        <begin position="68"/>
        <end position="85"/>
    </location>
</feature>
<accession>A0ABS4G186</accession>
<evidence type="ECO:0000313" key="2">
    <source>
        <dbReference type="EMBL" id="MBP1918309.1"/>
    </source>
</evidence>
<reference evidence="2 3" key="1">
    <citation type="submission" date="2021-03" db="EMBL/GenBank/DDBJ databases">
        <title>Genomic Encyclopedia of Type Strains, Phase IV (KMG-IV): sequencing the most valuable type-strain genomes for metagenomic binning, comparative biology and taxonomic classification.</title>
        <authorList>
            <person name="Goeker M."/>
        </authorList>
    </citation>
    <scope>NUCLEOTIDE SEQUENCE [LARGE SCALE GENOMIC DNA]</scope>
    <source>
        <strain evidence="2 3">DSM 6139</strain>
    </source>
</reference>
<feature type="transmembrane region" description="Helical" evidence="1">
    <location>
        <begin position="183"/>
        <end position="200"/>
    </location>
</feature>
<dbReference type="Proteomes" id="UP001519271">
    <property type="component" value="Unassembled WGS sequence"/>
</dbReference>
<sequence length="205" mass="24107">MDPVLVKDLYALLFTLSLFILFGSELYFSKKAKIVRLSNNMHLAYYTLPLVTAMIFMVLGFQNFESNTLMYIGLIAAIVAFYIYMMTQKKIILRNADYQDIQMKVKKFLAKEKITYRQKDPMPNVKSYELHSTEGTLDIRSNGRWVEIFGRKIGDNELMKRLTAYVDSEMANLKYLKPKDDRLYTILMVVTLLFFFYNLYVNHMA</sequence>
<proteinExistence type="predicted"/>
<organism evidence="2 3">
    <name type="scientific">Youngiibacter multivorans</name>
    <dbReference type="NCBI Taxonomy" id="937251"/>
    <lineage>
        <taxon>Bacteria</taxon>
        <taxon>Bacillati</taxon>
        <taxon>Bacillota</taxon>
        <taxon>Clostridia</taxon>
        <taxon>Eubacteriales</taxon>
        <taxon>Clostridiaceae</taxon>
        <taxon>Youngiibacter</taxon>
    </lineage>
</organism>
<dbReference type="RefSeq" id="WP_209458547.1">
    <property type="nucleotide sequence ID" value="NZ_JAGGKC010000004.1"/>
</dbReference>
<evidence type="ECO:0000256" key="1">
    <source>
        <dbReference type="SAM" id="Phobius"/>
    </source>
</evidence>
<name>A0ABS4G186_9CLOT</name>
<keyword evidence="1" id="KW-0472">Membrane</keyword>
<keyword evidence="1" id="KW-1133">Transmembrane helix</keyword>
<feature type="transmembrane region" description="Helical" evidence="1">
    <location>
        <begin position="12"/>
        <end position="29"/>
    </location>
</feature>
<comment type="caution">
    <text evidence="2">The sequence shown here is derived from an EMBL/GenBank/DDBJ whole genome shotgun (WGS) entry which is preliminary data.</text>
</comment>
<evidence type="ECO:0000313" key="3">
    <source>
        <dbReference type="Proteomes" id="UP001519271"/>
    </source>
</evidence>
<gene>
    <name evidence="2" type="ORF">J2Z34_000781</name>
</gene>
<keyword evidence="1" id="KW-0812">Transmembrane</keyword>
<keyword evidence="3" id="KW-1185">Reference proteome</keyword>
<protein>
    <submittedName>
        <fullName evidence="2">Uncharacterized protein</fullName>
    </submittedName>
</protein>
<dbReference type="EMBL" id="JAGGKC010000004">
    <property type="protein sequence ID" value="MBP1918309.1"/>
    <property type="molecule type" value="Genomic_DNA"/>
</dbReference>
<feature type="transmembrane region" description="Helical" evidence="1">
    <location>
        <begin position="41"/>
        <end position="62"/>
    </location>
</feature>